<proteinExistence type="predicted"/>
<dbReference type="Proteomes" id="UP000800097">
    <property type="component" value="Unassembled WGS sequence"/>
</dbReference>
<name>A0A6A6JTP1_WESOR</name>
<evidence type="ECO:0000313" key="2">
    <source>
        <dbReference type="Proteomes" id="UP000800097"/>
    </source>
</evidence>
<organism evidence="1 2">
    <name type="scientific">Westerdykella ornata</name>
    <dbReference type="NCBI Taxonomy" id="318751"/>
    <lineage>
        <taxon>Eukaryota</taxon>
        <taxon>Fungi</taxon>
        <taxon>Dikarya</taxon>
        <taxon>Ascomycota</taxon>
        <taxon>Pezizomycotina</taxon>
        <taxon>Dothideomycetes</taxon>
        <taxon>Pleosporomycetidae</taxon>
        <taxon>Pleosporales</taxon>
        <taxon>Sporormiaceae</taxon>
        <taxon>Westerdykella</taxon>
    </lineage>
</organism>
<accession>A0A6A6JTP1</accession>
<protein>
    <submittedName>
        <fullName evidence="1">Uncharacterized protein</fullName>
    </submittedName>
</protein>
<dbReference type="AlphaFoldDB" id="A0A6A6JTP1"/>
<dbReference type="RefSeq" id="XP_033657012.1">
    <property type="nucleotide sequence ID" value="XM_033799581.1"/>
</dbReference>
<evidence type="ECO:0000313" key="1">
    <source>
        <dbReference type="EMBL" id="KAF2279473.1"/>
    </source>
</evidence>
<gene>
    <name evidence="1" type="ORF">EI97DRAFT_439811</name>
</gene>
<dbReference type="GeneID" id="54552756"/>
<dbReference type="EMBL" id="ML986486">
    <property type="protein sequence ID" value="KAF2279473.1"/>
    <property type="molecule type" value="Genomic_DNA"/>
</dbReference>
<keyword evidence="2" id="KW-1185">Reference proteome</keyword>
<reference evidence="1" key="1">
    <citation type="journal article" date="2020" name="Stud. Mycol.">
        <title>101 Dothideomycetes genomes: a test case for predicting lifestyles and emergence of pathogens.</title>
        <authorList>
            <person name="Haridas S."/>
            <person name="Albert R."/>
            <person name="Binder M."/>
            <person name="Bloem J."/>
            <person name="Labutti K."/>
            <person name="Salamov A."/>
            <person name="Andreopoulos B."/>
            <person name="Baker S."/>
            <person name="Barry K."/>
            <person name="Bills G."/>
            <person name="Bluhm B."/>
            <person name="Cannon C."/>
            <person name="Castanera R."/>
            <person name="Culley D."/>
            <person name="Daum C."/>
            <person name="Ezra D."/>
            <person name="Gonzalez J."/>
            <person name="Henrissat B."/>
            <person name="Kuo A."/>
            <person name="Liang C."/>
            <person name="Lipzen A."/>
            <person name="Lutzoni F."/>
            <person name="Magnuson J."/>
            <person name="Mondo S."/>
            <person name="Nolan M."/>
            <person name="Ohm R."/>
            <person name="Pangilinan J."/>
            <person name="Park H.-J."/>
            <person name="Ramirez L."/>
            <person name="Alfaro M."/>
            <person name="Sun H."/>
            <person name="Tritt A."/>
            <person name="Yoshinaga Y."/>
            <person name="Zwiers L.-H."/>
            <person name="Turgeon B."/>
            <person name="Goodwin S."/>
            <person name="Spatafora J."/>
            <person name="Crous P."/>
            <person name="Grigoriev I."/>
        </authorList>
    </citation>
    <scope>NUCLEOTIDE SEQUENCE</scope>
    <source>
        <strain evidence="1">CBS 379.55</strain>
    </source>
</reference>
<sequence length="131" mass="14367">MPLTARVPTSAPAGLLLCSHLRVGWTAGEALFFPAFPPLFLPCLSSSNFNYPSPSPQRLENPDSARGALTSTCCGNFATRSGVPATADRLQFPFFHRVQNPTAERHWSFHGVKAWLSTSCCCEALIVFRWP</sequence>